<dbReference type="AlphaFoldDB" id="A0A1F2PCW4"/>
<protein>
    <submittedName>
        <fullName evidence="1">Flavodoxin</fullName>
    </submittedName>
</protein>
<gene>
    <name evidence="1" type="ORF">ACWI_34050</name>
</gene>
<dbReference type="SUPFAM" id="SSF52218">
    <property type="entry name" value="Flavoproteins"/>
    <property type="match status" value="1"/>
</dbReference>
<evidence type="ECO:0000313" key="2">
    <source>
        <dbReference type="Proteomes" id="UP000176244"/>
    </source>
</evidence>
<dbReference type="Gene3D" id="3.40.50.360">
    <property type="match status" value="1"/>
</dbReference>
<dbReference type="OrthoDB" id="9806505at2"/>
<sequence>MGNENHTAIVYFSKDGNTRSGAMRLNERLGGRIIELREQKKGNFLQALFKKGSKLQGEPWQEIATAQDVYLMQPIWASNAVPAMNAFLKQADFSGKRVTIITFQQFTDLRNSDKVHESIAAAVKKQNGQVIGTYAFVGGKMGHCAAKNLIDEQIDSMIFPG</sequence>
<dbReference type="EMBL" id="LKEU01000046">
    <property type="protein sequence ID" value="OFV69093.1"/>
    <property type="molecule type" value="Genomic_DNA"/>
</dbReference>
<proteinExistence type="predicted"/>
<dbReference type="STRING" id="52694.ACWI_34050"/>
<organism evidence="1 2">
    <name type="scientific">Acetobacterium wieringae</name>
    <dbReference type="NCBI Taxonomy" id="52694"/>
    <lineage>
        <taxon>Bacteria</taxon>
        <taxon>Bacillati</taxon>
        <taxon>Bacillota</taxon>
        <taxon>Clostridia</taxon>
        <taxon>Eubacteriales</taxon>
        <taxon>Eubacteriaceae</taxon>
        <taxon>Acetobacterium</taxon>
    </lineage>
</organism>
<comment type="caution">
    <text evidence="1">The sequence shown here is derived from an EMBL/GenBank/DDBJ whole genome shotgun (WGS) entry which is preliminary data.</text>
</comment>
<dbReference type="Proteomes" id="UP000176244">
    <property type="component" value="Unassembled WGS sequence"/>
</dbReference>
<dbReference type="RefSeq" id="WP_070372648.1">
    <property type="nucleotide sequence ID" value="NZ_LKEU01000046.1"/>
</dbReference>
<dbReference type="InterPro" id="IPR029039">
    <property type="entry name" value="Flavoprotein-like_sf"/>
</dbReference>
<accession>A0A1F2PCW4</accession>
<reference evidence="1 2" key="1">
    <citation type="submission" date="2015-09" db="EMBL/GenBank/DDBJ databases">
        <title>Genome sequence of Acetobacterium wieringae DSM 1911.</title>
        <authorList>
            <person name="Poehlein A."/>
            <person name="Bengelsdorf F.R."/>
            <person name="Schiel-Bengelsdorf B."/>
            <person name="Duerre P."/>
            <person name="Daniel R."/>
        </authorList>
    </citation>
    <scope>NUCLEOTIDE SEQUENCE [LARGE SCALE GENOMIC DNA]</scope>
    <source>
        <strain evidence="1 2">DSM 1911</strain>
    </source>
</reference>
<name>A0A1F2PCW4_9FIRM</name>
<evidence type="ECO:0000313" key="1">
    <source>
        <dbReference type="EMBL" id="OFV69093.1"/>
    </source>
</evidence>